<dbReference type="InterPro" id="IPR005693">
    <property type="entry name" value="Mce"/>
</dbReference>
<evidence type="ECO:0000313" key="4">
    <source>
        <dbReference type="EMBL" id="MDG3016856.1"/>
    </source>
</evidence>
<dbReference type="GO" id="GO:0005576">
    <property type="term" value="C:extracellular region"/>
    <property type="evidence" value="ECO:0007669"/>
    <property type="project" value="TreeGrafter"/>
</dbReference>
<feature type="region of interest" description="Disordered" evidence="1">
    <location>
        <begin position="367"/>
        <end position="407"/>
    </location>
</feature>
<reference evidence="4" key="1">
    <citation type="submission" date="2022-08" db="EMBL/GenBank/DDBJ databases">
        <title>Genome analysis of Corynebacteriales strain.</title>
        <authorList>
            <person name="Lee S.D."/>
        </authorList>
    </citation>
    <scope>NUCLEOTIDE SEQUENCE</scope>
    <source>
        <strain evidence="4">D3-21</strain>
    </source>
</reference>
<name>A0A9X4M487_9ACTN</name>
<dbReference type="InterPro" id="IPR003399">
    <property type="entry name" value="Mce/MlaD"/>
</dbReference>
<keyword evidence="5" id="KW-1185">Reference proteome</keyword>
<evidence type="ECO:0000259" key="2">
    <source>
        <dbReference type="Pfam" id="PF02470"/>
    </source>
</evidence>
<proteinExistence type="predicted"/>
<protein>
    <submittedName>
        <fullName evidence="4">MCE family protein</fullName>
    </submittedName>
</protein>
<organism evidence="4 5">
    <name type="scientific">Speluncibacter jeojiensis</name>
    <dbReference type="NCBI Taxonomy" id="2710754"/>
    <lineage>
        <taxon>Bacteria</taxon>
        <taxon>Bacillati</taxon>
        <taxon>Actinomycetota</taxon>
        <taxon>Actinomycetes</taxon>
        <taxon>Mycobacteriales</taxon>
        <taxon>Speluncibacteraceae</taxon>
        <taxon>Speluncibacter</taxon>
    </lineage>
</organism>
<dbReference type="AlphaFoldDB" id="A0A9X4M487"/>
<dbReference type="InterPro" id="IPR052336">
    <property type="entry name" value="MlaD_Phospholipid_Transporter"/>
</dbReference>
<evidence type="ECO:0000256" key="1">
    <source>
        <dbReference type="SAM" id="MobiDB-lite"/>
    </source>
</evidence>
<dbReference type="InterPro" id="IPR024516">
    <property type="entry name" value="Mce_C"/>
</dbReference>
<dbReference type="RefSeq" id="WP_332520733.1">
    <property type="nucleotide sequence ID" value="NZ_JANRHA010000018.1"/>
</dbReference>
<dbReference type="PANTHER" id="PTHR33371">
    <property type="entry name" value="INTERMEMBRANE PHOSPHOLIPID TRANSPORT SYSTEM BINDING PROTEIN MLAD-RELATED"/>
    <property type="match status" value="1"/>
</dbReference>
<evidence type="ECO:0000313" key="5">
    <source>
        <dbReference type="Proteomes" id="UP001152755"/>
    </source>
</evidence>
<dbReference type="Pfam" id="PF11887">
    <property type="entry name" value="Mce4_CUP1"/>
    <property type="match status" value="1"/>
</dbReference>
<comment type="caution">
    <text evidence="4">The sequence shown here is derived from an EMBL/GenBank/DDBJ whole genome shotgun (WGS) entry which is preliminary data.</text>
</comment>
<dbReference type="Proteomes" id="UP001152755">
    <property type="component" value="Unassembled WGS sequence"/>
</dbReference>
<dbReference type="NCBIfam" id="TIGR00996">
    <property type="entry name" value="Mtu_fam_mce"/>
    <property type="match status" value="1"/>
</dbReference>
<accession>A0A9X4M487</accession>
<feature type="domain" description="Mammalian cell entry C-terminal" evidence="3">
    <location>
        <begin position="114"/>
        <end position="290"/>
    </location>
</feature>
<dbReference type="Pfam" id="PF02470">
    <property type="entry name" value="MlaD"/>
    <property type="match status" value="1"/>
</dbReference>
<evidence type="ECO:0000259" key="3">
    <source>
        <dbReference type="Pfam" id="PF11887"/>
    </source>
</evidence>
<dbReference type="PANTHER" id="PTHR33371:SF4">
    <property type="entry name" value="INTERMEMBRANE PHOSPHOLIPID TRANSPORT SYSTEM BINDING PROTEIN MLAD"/>
    <property type="match status" value="1"/>
</dbReference>
<feature type="compositionally biased region" description="Low complexity" evidence="1">
    <location>
        <begin position="382"/>
        <end position="397"/>
    </location>
</feature>
<dbReference type="EMBL" id="JANRHA010000018">
    <property type="protein sequence ID" value="MDG3016856.1"/>
    <property type="molecule type" value="Genomic_DNA"/>
</dbReference>
<sequence length="407" mass="42289">MRITRRNLAQIALAVVLIALGVSGYLVAVRLQTYTITAEFTSATGIYKGDDVRVVGVKVGSITGIAPDGDRTRVTMRLDRSTHVPAGAKAVIIAQNLVASRFVQLTPAYTGGPALAAGTTIGLDRTAVPVEWDQVKTELSRLVDAMSPHAGDPQGTFGRFLDAAGTAVHGNGATLRGSIDALSATMATLSKGGGDLFDIVRNLQAFAAALSASNEQIVQFQGRLASVTDVLTDGHDQLTQALTDLDGAAGDIRRFVDQNRQGLTEQVQRLADATSILAQKEPAIEKVLHIAPTALVNYYDIYHPAQGSFVGMPALQNFGNPVNFVCGAIAGLAQASADQGAALCAQYLGPLLRTVVMNYPDITINPTTGRGVGPGQTVDSVPGLSGPSGSPPAHGLSNLMAPQAGTR</sequence>
<gene>
    <name evidence="4" type="ORF">NVS88_20080</name>
</gene>
<feature type="domain" description="Mce/MlaD" evidence="2">
    <location>
        <begin position="32"/>
        <end position="107"/>
    </location>
</feature>